<dbReference type="GO" id="GO:0003924">
    <property type="term" value="F:GTPase activity"/>
    <property type="evidence" value="ECO:0007669"/>
    <property type="project" value="InterPro"/>
</dbReference>
<evidence type="ECO:0000256" key="2">
    <source>
        <dbReference type="PROSITE-ProRule" id="PRU00708"/>
    </source>
</evidence>
<dbReference type="PANTHER" id="PTHR42908">
    <property type="entry name" value="TRANSLATION ELONGATION FACTOR-RELATED"/>
    <property type="match status" value="1"/>
</dbReference>
<protein>
    <recommendedName>
        <fullName evidence="3">Tr-type G domain-containing protein</fullName>
    </recommendedName>
</protein>
<dbReference type="GO" id="GO:0005829">
    <property type="term" value="C:cytosol"/>
    <property type="evidence" value="ECO:0007669"/>
    <property type="project" value="TreeGrafter"/>
</dbReference>
<proteinExistence type="predicted"/>
<dbReference type="Pfam" id="PF00009">
    <property type="entry name" value="GTP_EFTU"/>
    <property type="match status" value="1"/>
</dbReference>
<keyword evidence="5" id="KW-1185">Reference proteome</keyword>
<dbReference type="SUPFAM" id="SSF52540">
    <property type="entry name" value="P-loop containing nucleoside triphosphate hydrolases"/>
    <property type="match status" value="1"/>
</dbReference>
<dbReference type="InterPro" id="IPR027417">
    <property type="entry name" value="P-loop_NTPase"/>
</dbReference>
<dbReference type="InterPro" id="IPR011990">
    <property type="entry name" value="TPR-like_helical_dom_sf"/>
</dbReference>
<dbReference type="InterPro" id="IPR005225">
    <property type="entry name" value="Small_GTP-bd"/>
</dbReference>
<dbReference type="PROSITE" id="PS51722">
    <property type="entry name" value="G_TR_2"/>
    <property type="match status" value="1"/>
</dbReference>
<dbReference type="Gene3D" id="3.40.50.300">
    <property type="entry name" value="P-loop containing nucleotide triphosphate hydrolases"/>
    <property type="match status" value="1"/>
</dbReference>
<dbReference type="PROSITE" id="PS51375">
    <property type="entry name" value="PPR"/>
    <property type="match status" value="1"/>
</dbReference>
<dbReference type="Gene3D" id="1.25.40.10">
    <property type="entry name" value="Tetratricopeptide repeat domain"/>
    <property type="match status" value="1"/>
</dbReference>
<dbReference type="NCBIfam" id="TIGR00231">
    <property type="entry name" value="small_GTP"/>
    <property type="match status" value="1"/>
</dbReference>
<dbReference type="STRING" id="429701.A0A2G9G404"/>
<keyword evidence="1" id="KW-0677">Repeat</keyword>
<dbReference type="GO" id="GO:1990904">
    <property type="term" value="C:ribonucleoprotein complex"/>
    <property type="evidence" value="ECO:0007669"/>
    <property type="project" value="TreeGrafter"/>
</dbReference>
<dbReference type="OrthoDB" id="1911783at2759"/>
<feature type="repeat" description="PPR" evidence="2">
    <location>
        <begin position="356"/>
        <end position="390"/>
    </location>
</feature>
<name>A0A2G9G404_9LAMI</name>
<dbReference type="EMBL" id="NKXS01007210">
    <property type="protein sequence ID" value="PIN00044.1"/>
    <property type="molecule type" value="Genomic_DNA"/>
</dbReference>
<dbReference type="Proteomes" id="UP000231279">
    <property type="component" value="Unassembled WGS sequence"/>
</dbReference>
<gene>
    <name evidence="4" type="ORF">CDL12_27456</name>
</gene>
<comment type="caution">
    <text evidence="4">The sequence shown here is derived from an EMBL/GenBank/DDBJ whole genome shotgun (WGS) entry which is preliminary data.</text>
</comment>
<reference evidence="5" key="1">
    <citation type="journal article" date="2018" name="Gigascience">
        <title>Genome assembly of the Pink Ipe (Handroanthus impetiginosus, Bignoniaceae), a highly valued, ecologically keystone Neotropical timber forest tree.</title>
        <authorList>
            <person name="Silva-Junior O.B."/>
            <person name="Grattapaglia D."/>
            <person name="Novaes E."/>
            <person name="Collevatti R.G."/>
        </authorList>
    </citation>
    <scope>NUCLEOTIDE SEQUENCE [LARGE SCALE GENOMIC DNA]</scope>
    <source>
        <strain evidence="5">cv. UFG-1</strain>
    </source>
</reference>
<dbReference type="PANTHER" id="PTHR42908:SF8">
    <property type="entry name" value="TR-TYPE G DOMAIN-CONTAINING PROTEIN"/>
    <property type="match status" value="1"/>
</dbReference>
<sequence>MVGPLLRSLCSTAVRKTFSSSSSSSSNYVKSLAFSRITGFTRPFSSTTAAATSPSSVDAPGGAVDPSQLRNVAVIAHVDHGKTTLMGRLLRQCGADIPHERALDSISLERERGITIASKVTSISWIWIVLNMVDTPGHADFGGEVERVVGMVEGAGLVVDAGEGPVAQTKFVFAKALNYGLRPLLLLNKVDRPSAAKFCSLFRPLSHALVQFSSASQGPLQESIQAAVEAQDYLQIPDLLNASKESCRNPNPFLFLSEFSENHRVRVVDEMLQSFVPIRPRSRSRVAYCSLLSYILESPNPLPLALAIIQRTLRSGCLPVPQTHLLLSKAWIERRQQSHAVSSILLEMRSIGYSPDCGTCNYLILSLCKANHFEEANQVLRGMVRGGCIPDLDSYGTLISEMSELRMSNGVVEMVKGMVGVHGLNPRKEMIVKAVVAMRANRDVWRAVEMIEFLESEGVDVGFEAYELALEGCLEVSQFVLAGKFVLRMTGRGFIPYIRVRQRVFQGLVSIGETELASIVRQRFAELKS</sequence>
<dbReference type="InterPro" id="IPR000795">
    <property type="entry name" value="T_Tr_GTP-bd_dom"/>
</dbReference>
<accession>A0A2G9G404</accession>
<dbReference type="PRINTS" id="PR00315">
    <property type="entry name" value="ELONGATNFCT"/>
</dbReference>
<dbReference type="GO" id="GO:0005525">
    <property type="term" value="F:GTP binding"/>
    <property type="evidence" value="ECO:0007669"/>
    <property type="project" value="InterPro"/>
</dbReference>
<dbReference type="InterPro" id="IPR031157">
    <property type="entry name" value="G_TR_CS"/>
</dbReference>
<organism evidence="4 5">
    <name type="scientific">Handroanthus impetiginosus</name>
    <dbReference type="NCBI Taxonomy" id="429701"/>
    <lineage>
        <taxon>Eukaryota</taxon>
        <taxon>Viridiplantae</taxon>
        <taxon>Streptophyta</taxon>
        <taxon>Embryophyta</taxon>
        <taxon>Tracheophyta</taxon>
        <taxon>Spermatophyta</taxon>
        <taxon>Magnoliopsida</taxon>
        <taxon>eudicotyledons</taxon>
        <taxon>Gunneridae</taxon>
        <taxon>Pentapetalae</taxon>
        <taxon>asterids</taxon>
        <taxon>lamiids</taxon>
        <taxon>Lamiales</taxon>
        <taxon>Bignoniaceae</taxon>
        <taxon>Crescentiina</taxon>
        <taxon>Tabebuia alliance</taxon>
        <taxon>Handroanthus</taxon>
    </lineage>
</organism>
<feature type="domain" description="Tr-type G" evidence="3">
    <location>
        <begin position="67"/>
        <end position="281"/>
    </location>
</feature>
<dbReference type="Pfam" id="PF13041">
    <property type="entry name" value="PPR_2"/>
    <property type="match status" value="1"/>
</dbReference>
<evidence type="ECO:0000313" key="5">
    <source>
        <dbReference type="Proteomes" id="UP000231279"/>
    </source>
</evidence>
<dbReference type="PROSITE" id="PS00301">
    <property type="entry name" value="G_TR_1"/>
    <property type="match status" value="1"/>
</dbReference>
<dbReference type="InterPro" id="IPR002885">
    <property type="entry name" value="PPR_rpt"/>
</dbReference>
<dbReference type="AlphaFoldDB" id="A0A2G9G404"/>
<evidence type="ECO:0000259" key="3">
    <source>
        <dbReference type="PROSITE" id="PS51722"/>
    </source>
</evidence>
<evidence type="ECO:0000313" key="4">
    <source>
        <dbReference type="EMBL" id="PIN00044.1"/>
    </source>
</evidence>
<evidence type="ECO:0000256" key="1">
    <source>
        <dbReference type="ARBA" id="ARBA00022737"/>
    </source>
</evidence>
<dbReference type="NCBIfam" id="TIGR00756">
    <property type="entry name" value="PPR"/>
    <property type="match status" value="1"/>
</dbReference>